<name>G0UPX1_TRYCI</name>
<feature type="region of interest" description="Disordered" evidence="1">
    <location>
        <begin position="699"/>
        <end position="730"/>
    </location>
</feature>
<dbReference type="AlphaFoldDB" id="G0UPX1"/>
<feature type="compositionally biased region" description="Low complexity" evidence="1">
    <location>
        <begin position="699"/>
        <end position="709"/>
    </location>
</feature>
<dbReference type="VEuPathDB" id="TriTrypDB:TcIL3000_7_2420"/>
<dbReference type="EMBL" id="HE575320">
    <property type="protein sequence ID" value="CCC91432.1"/>
    <property type="molecule type" value="Genomic_DNA"/>
</dbReference>
<organism evidence="2">
    <name type="scientific">Trypanosoma congolense (strain IL3000)</name>
    <dbReference type="NCBI Taxonomy" id="1068625"/>
    <lineage>
        <taxon>Eukaryota</taxon>
        <taxon>Discoba</taxon>
        <taxon>Euglenozoa</taxon>
        <taxon>Kinetoplastea</taxon>
        <taxon>Metakinetoplastina</taxon>
        <taxon>Trypanosomatida</taxon>
        <taxon>Trypanosomatidae</taxon>
        <taxon>Trypanosoma</taxon>
        <taxon>Nannomonas</taxon>
    </lineage>
</organism>
<reference evidence="2" key="1">
    <citation type="journal article" date="2012" name="Proc. Natl. Acad. Sci. U.S.A.">
        <title>Antigenic diversity is generated by distinct evolutionary mechanisms in African trypanosome species.</title>
        <authorList>
            <person name="Jackson A.P."/>
            <person name="Berry A."/>
            <person name="Aslett M."/>
            <person name="Allison H.C."/>
            <person name="Burton P."/>
            <person name="Vavrova-Anderson J."/>
            <person name="Brown R."/>
            <person name="Browne H."/>
            <person name="Corton N."/>
            <person name="Hauser H."/>
            <person name="Gamble J."/>
            <person name="Gilderthorp R."/>
            <person name="Marcello L."/>
            <person name="McQuillan J."/>
            <person name="Otto T.D."/>
            <person name="Quail M.A."/>
            <person name="Sanders M.J."/>
            <person name="van Tonder A."/>
            <person name="Ginger M.L."/>
            <person name="Field M.C."/>
            <person name="Barry J.D."/>
            <person name="Hertz-Fowler C."/>
            <person name="Berriman M."/>
        </authorList>
    </citation>
    <scope>NUCLEOTIDE SEQUENCE</scope>
    <source>
        <strain evidence="2">IL3000</strain>
    </source>
</reference>
<proteinExistence type="predicted"/>
<sequence length="812" mass="90674">MRRCFLSQLSPSLATVPQSLCGTRVGFSLRIPNRHYRFQTIFRHGKKRVIRREVGGAYLVLARLQSSSATLPGADAPPSSTPLSNRAFYPIDRENFQTVFDSRPVAERAAATSTARLFPGGRVRLKAFVENLPKVSRDDMFGRGLTVEKWLEECALLQLVEGCGGVRYVELTADPKCYADEGDDSSEGCFHGTAEQPPVPQDTKEVVEGDAVSFAECVLGLLSNDVLGRRDDDEPNYKPISEAYSQLLREGARNPARYGAIGSLKFSEFLSLFDTPRGMKLFWVVDGKYICTRLPGEKTHPRFVSPQPQVRGATAMNGYGGWGAASNVPTREDVYEILKYVPVNWGNFGNLNLPPAVKRKHIRISSTLQWFRRQPFYFELRVVAGTTEIRRSIVLHPEAHGLTPEEAHEQLQLRIAKGEANDLVPLNAEGEAVSSMRESQQVATLLKFISRVCPGYFVPPSLLMQRYTKKNLTHWELVSIARNHPAQFEVVQPKYTDTPLLRRRVGADSARWIKDFVEDFERHPEDVRRLIILMGRTCTTWDRPHYVYVRLTEEEKMLLGGFDEMLQVLRRHPAVFRVGKNFVARVDPSDPLSLQEPEPLPDDMTTRVAIREENPYQTPRDLAVVFHYVAPADEPCTAAFFLQCASPAMRAVLPPRIVTVLQLFPDLFVCRETSPGVFLMRKVERGSARRLEGVFDDASGGSLSSASEAGAHDASRPAPTGGTPGGVGDSIDLEAEFAENDFLSREEAIEAVRGLIPTSGVEVSQLLLWASIGVQQAANRYYGGVLKLVEANRSHFRIQETPESRIVFLADV</sequence>
<gene>
    <name evidence="2" type="ORF">TCIL3000_7_2420</name>
</gene>
<accession>G0UPX1</accession>
<evidence type="ECO:0000256" key="1">
    <source>
        <dbReference type="SAM" id="MobiDB-lite"/>
    </source>
</evidence>
<protein>
    <submittedName>
        <fullName evidence="2">Uncharacterized protein</fullName>
    </submittedName>
</protein>
<evidence type="ECO:0000313" key="2">
    <source>
        <dbReference type="EMBL" id="CCC91432.1"/>
    </source>
</evidence>